<keyword evidence="1" id="KW-1133">Transmembrane helix</keyword>
<evidence type="ECO:0000313" key="2">
    <source>
        <dbReference type="EMBL" id="ARW63714.1"/>
    </source>
</evidence>
<name>A0A1Z1MD81_9FLOR</name>
<keyword evidence="2" id="KW-0934">Plastid</keyword>
<feature type="transmembrane region" description="Helical" evidence="1">
    <location>
        <begin position="47"/>
        <end position="65"/>
    </location>
</feature>
<evidence type="ECO:0000256" key="1">
    <source>
        <dbReference type="SAM" id="Phobius"/>
    </source>
</evidence>
<geneLocation type="chloroplast" evidence="2"/>
<organism evidence="2">
    <name type="scientific">Chondria sp.</name>
    <name type="common">in: red algae</name>
    <dbReference type="NCBI Taxonomy" id="1982705"/>
    <lineage>
        <taxon>Eukaryota</taxon>
        <taxon>Rhodophyta</taxon>
        <taxon>Florideophyceae</taxon>
        <taxon>Rhodymeniophycidae</taxon>
        <taxon>Ceramiales</taxon>
        <taxon>Rhodomelaceae</taxon>
        <taxon>Chondrieae</taxon>
        <taxon>Chondria</taxon>
    </lineage>
</organism>
<keyword evidence="1" id="KW-0472">Membrane</keyword>
<proteinExistence type="predicted"/>
<feature type="transmembrane region" description="Helical" evidence="1">
    <location>
        <begin position="21"/>
        <end position="41"/>
    </location>
</feature>
<gene>
    <name evidence="2" type="primary">ConsOrf4</name>
</gene>
<keyword evidence="1" id="KW-0812">Transmembrane</keyword>
<keyword evidence="2" id="KW-0150">Chloroplast</keyword>
<dbReference type="EMBL" id="MF101429">
    <property type="protein sequence ID" value="ARW63714.1"/>
    <property type="molecule type" value="Genomic_DNA"/>
</dbReference>
<accession>A0A1Z1MD81</accession>
<reference evidence="2" key="1">
    <citation type="journal article" date="2017" name="J. Phycol.">
        <title>Analysis of chloroplast genomes and a supermatrix inform reclassification of the Rhodomelaceae (Rhodophyta).</title>
        <authorList>
            <person name="Diaz-Tapia P."/>
            <person name="Maggs C.A."/>
            <person name="West J.A."/>
            <person name="Verbruggen H."/>
        </authorList>
    </citation>
    <scope>NUCLEOTIDE SEQUENCE</scope>
    <source>
        <strain evidence="2">PD620</strain>
    </source>
</reference>
<sequence>MPLPNKVYLNQYIYSPVTKYHIINTYIKIFFVYATMFIILYSVIDQILVIILLMLVCSTLTFLLFNKNIKFTFYQIIRNNIFYLLNICIINYWMKENQISIEDIAINKYIMPYKIKIDLSNKTCQFTYYCMLYFIPKYLMKIFYVYTICSNLSQILFIFTQSHSIIETLIYYFNQISVFTKITYNKYITNLYLAYQSLEHIINIWTNNSIGKQIKTKYFIKYTKINILITLITLCNNVLFKESNTSIVIWNRNLFYKNFIIFKYHY</sequence>
<dbReference type="AlphaFoldDB" id="A0A1Z1MD81"/>
<protein>
    <submittedName>
        <fullName evidence="2">Uncharacterized protein</fullName>
    </submittedName>
</protein>